<dbReference type="SUPFAM" id="SSF52047">
    <property type="entry name" value="RNI-like"/>
    <property type="match status" value="1"/>
</dbReference>
<protein>
    <recommendedName>
        <fullName evidence="4">F-box domain-containing protein</fullName>
    </recommendedName>
</protein>
<gene>
    <name evidence="2" type="ORF">DFH08DRAFT_864588</name>
</gene>
<accession>A0AAD7ES32</accession>
<dbReference type="InterPro" id="IPR032675">
    <property type="entry name" value="LRR_dom_sf"/>
</dbReference>
<name>A0AAD7ES32_9AGAR</name>
<dbReference type="AlphaFoldDB" id="A0AAD7ES32"/>
<dbReference type="Proteomes" id="UP001218218">
    <property type="component" value="Unassembled WGS sequence"/>
</dbReference>
<sequence length="576" mass="64931">MSQVNVASELAERPATQCPDCARTHSLRTLIPSPFQCIIARELMPTASETAAIREFVLETDAEIARRERDINRPRCEVVELRRRAEQHKAILAPIRRVPPEILAEIFLQLADIERFWGRSHNYYNDGEIFEKEYLTRPSLRTAPLIFGQISRKWRAVALSIPSLWNRISLKCTDKKMENNISLCNMWLKRSGALPLFFQFHRLIYFPSDVVSPKLVDDYRVLLRTILPHAKRWRSVDLENFPASSYKVLHDLLPNSVLVLEALSVRYDSREQPALVSTPWAGLHIAPKLRLLDFSSIRGAEIIVGGERPTFPWSQLTHIDVGDCSAYDCLRILGQALTAVACKFAVKHPSPLQHPPVSHSGLRTFKLKYDGDVFLLWSCLTCPLLSTLAIEKQVFSSNISLRGLPSFIARSGATIENFTLDSSSFDDTQFMASLTEMPRLRRLCVLEHGTGTQFTDAVWGSLTSNSPSPLVPDLESLRLEGATGFSHKSVVRMLESRVRTADSPADFVPKLKVVSITIFRNMSQSALSRLMEFEKFGLEIGVDVYSYNEEEEDGSEASDAESESEADGEESDEEDV</sequence>
<feature type="region of interest" description="Disordered" evidence="1">
    <location>
        <begin position="547"/>
        <end position="576"/>
    </location>
</feature>
<comment type="caution">
    <text evidence="2">The sequence shown here is derived from an EMBL/GenBank/DDBJ whole genome shotgun (WGS) entry which is preliminary data.</text>
</comment>
<evidence type="ECO:0008006" key="4">
    <source>
        <dbReference type="Google" id="ProtNLM"/>
    </source>
</evidence>
<reference evidence="2" key="1">
    <citation type="submission" date="2023-03" db="EMBL/GenBank/DDBJ databases">
        <title>Massive genome expansion in bonnet fungi (Mycena s.s.) driven by repeated elements and novel gene families across ecological guilds.</title>
        <authorList>
            <consortium name="Lawrence Berkeley National Laboratory"/>
            <person name="Harder C.B."/>
            <person name="Miyauchi S."/>
            <person name="Viragh M."/>
            <person name="Kuo A."/>
            <person name="Thoen E."/>
            <person name="Andreopoulos B."/>
            <person name="Lu D."/>
            <person name="Skrede I."/>
            <person name="Drula E."/>
            <person name="Henrissat B."/>
            <person name="Morin E."/>
            <person name="Kohler A."/>
            <person name="Barry K."/>
            <person name="LaButti K."/>
            <person name="Morin E."/>
            <person name="Salamov A."/>
            <person name="Lipzen A."/>
            <person name="Mereny Z."/>
            <person name="Hegedus B."/>
            <person name="Baldrian P."/>
            <person name="Stursova M."/>
            <person name="Weitz H."/>
            <person name="Taylor A."/>
            <person name="Grigoriev I.V."/>
            <person name="Nagy L.G."/>
            <person name="Martin F."/>
            <person name="Kauserud H."/>
        </authorList>
    </citation>
    <scope>NUCLEOTIDE SEQUENCE</scope>
    <source>
        <strain evidence="2">CBHHK002</strain>
    </source>
</reference>
<evidence type="ECO:0000256" key="1">
    <source>
        <dbReference type="SAM" id="MobiDB-lite"/>
    </source>
</evidence>
<dbReference type="Gene3D" id="3.80.10.10">
    <property type="entry name" value="Ribonuclease Inhibitor"/>
    <property type="match status" value="1"/>
</dbReference>
<organism evidence="2 3">
    <name type="scientific">Mycena albidolilacea</name>
    <dbReference type="NCBI Taxonomy" id="1033008"/>
    <lineage>
        <taxon>Eukaryota</taxon>
        <taxon>Fungi</taxon>
        <taxon>Dikarya</taxon>
        <taxon>Basidiomycota</taxon>
        <taxon>Agaricomycotina</taxon>
        <taxon>Agaricomycetes</taxon>
        <taxon>Agaricomycetidae</taxon>
        <taxon>Agaricales</taxon>
        <taxon>Marasmiineae</taxon>
        <taxon>Mycenaceae</taxon>
        <taxon>Mycena</taxon>
    </lineage>
</organism>
<proteinExistence type="predicted"/>
<keyword evidence="3" id="KW-1185">Reference proteome</keyword>
<dbReference type="EMBL" id="JARIHO010000016">
    <property type="protein sequence ID" value="KAJ7349163.1"/>
    <property type="molecule type" value="Genomic_DNA"/>
</dbReference>
<evidence type="ECO:0000313" key="2">
    <source>
        <dbReference type="EMBL" id="KAJ7349163.1"/>
    </source>
</evidence>
<feature type="compositionally biased region" description="Acidic residues" evidence="1">
    <location>
        <begin position="548"/>
        <end position="576"/>
    </location>
</feature>
<evidence type="ECO:0000313" key="3">
    <source>
        <dbReference type="Proteomes" id="UP001218218"/>
    </source>
</evidence>